<feature type="transmembrane region" description="Helical" evidence="1">
    <location>
        <begin position="892"/>
        <end position="912"/>
    </location>
</feature>
<dbReference type="SUPFAM" id="SSF82714">
    <property type="entry name" value="Multidrug efflux transporter AcrB TolC docking domain, DN and DC subdomains"/>
    <property type="match status" value="2"/>
</dbReference>
<evidence type="ECO:0000313" key="3">
    <source>
        <dbReference type="Proteomes" id="UP001319827"/>
    </source>
</evidence>
<dbReference type="Gene3D" id="1.20.1640.10">
    <property type="entry name" value="Multidrug efflux transporter AcrB transmembrane domain"/>
    <property type="match status" value="2"/>
</dbReference>
<dbReference type="EMBL" id="AP024355">
    <property type="protein sequence ID" value="BCR06464.1"/>
    <property type="molecule type" value="Genomic_DNA"/>
</dbReference>
<feature type="transmembrane region" description="Helical" evidence="1">
    <location>
        <begin position="339"/>
        <end position="358"/>
    </location>
</feature>
<dbReference type="Gene3D" id="3.30.70.1430">
    <property type="entry name" value="Multidrug efflux transporter AcrB pore domain"/>
    <property type="match status" value="2"/>
</dbReference>
<dbReference type="InterPro" id="IPR027463">
    <property type="entry name" value="AcrB_DN_DC_subdom"/>
</dbReference>
<protein>
    <submittedName>
        <fullName evidence="2">Multidrug resistance protein</fullName>
    </submittedName>
</protein>
<dbReference type="Gene3D" id="3.30.70.1440">
    <property type="entry name" value="Multidrug efflux transporter AcrB pore domain"/>
    <property type="match status" value="1"/>
</dbReference>
<evidence type="ECO:0000256" key="1">
    <source>
        <dbReference type="SAM" id="Phobius"/>
    </source>
</evidence>
<dbReference type="RefSeq" id="WP_221249841.1">
    <property type="nucleotide sequence ID" value="NZ_AP024355.1"/>
</dbReference>
<proteinExistence type="predicted"/>
<keyword evidence="1" id="KW-0472">Membrane</keyword>
<dbReference type="Gene3D" id="3.30.70.1320">
    <property type="entry name" value="Multidrug efflux transporter AcrB pore domain like"/>
    <property type="match status" value="1"/>
</dbReference>
<dbReference type="Pfam" id="PF00873">
    <property type="entry name" value="ACR_tran"/>
    <property type="match status" value="1"/>
</dbReference>
<keyword evidence="3" id="KW-1185">Reference proteome</keyword>
<gene>
    <name evidence="2" type="primary">czcA</name>
    <name evidence="2" type="ORF">DESUT3_35330</name>
</gene>
<evidence type="ECO:0000313" key="2">
    <source>
        <dbReference type="EMBL" id="BCR06464.1"/>
    </source>
</evidence>
<feature type="transmembrane region" description="Helical" evidence="1">
    <location>
        <begin position="391"/>
        <end position="416"/>
    </location>
</feature>
<keyword evidence="1" id="KW-0812">Transmembrane</keyword>
<feature type="transmembrane region" description="Helical" evidence="1">
    <location>
        <begin position="918"/>
        <end position="943"/>
    </location>
</feature>
<dbReference type="PRINTS" id="PR00702">
    <property type="entry name" value="ACRIFLAVINRP"/>
</dbReference>
<feature type="transmembrane region" description="Helical" evidence="1">
    <location>
        <begin position="537"/>
        <end position="555"/>
    </location>
</feature>
<dbReference type="PANTHER" id="PTHR32063:SF33">
    <property type="entry name" value="RND SUPERFAMILY EFFLUX PUMP PERMEASE COMPONENT"/>
    <property type="match status" value="1"/>
</dbReference>
<feature type="transmembrane region" description="Helical" evidence="1">
    <location>
        <begin position="995"/>
        <end position="1021"/>
    </location>
</feature>
<organism evidence="2 3">
    <name type="scientific">Desulfuromonas versatilis</name>
    <dbReference type="NCBI Taxonomy" id="2802975"/>
    <lineage>
        <taxon>Bacteria</taxon>
        <taxon>Pseudomonadati</taxon>
        <taxon>Thermodesulfobacteriota</taxon>
        <taxon>Desulfuromonadia</taxon>
        <taxon>Desulfuromonadales</taxon>
        <taxon>Desulfuromonadaceae</taxon>
        <taxon>Desulfuromonas</taxon>
    </lineage>
</organism>
<feature type="transmembrane region" description="Helical" evidence="1">
    <location>
        <begin position="964"/>
        <end position="983"/>
    </location>
</feature>
<dbReference type="SUPFAM" id="SSF82866">
    <property type="entry name" value="Multidrug efflux transporter AcrB transmembrane domain"/>
    <property type="match status" value="2"/>
</dbReference>
<reference evidence="2 3" key="1">
    <citation type="journal article" date="2016" name="C (Basel)">
        <title>Selective Growth of and Electricity Production by Marine Exoelectrogenic Bacteria in Self-Aggregated Hydrogel of Microbially Reduced Graphene Oxide.</title>
        <authorList>
            <person name="Yoshida N."/>
            <person name="Goto Y."/>
            <person name="Miyata Y."/>
        </authorList>
    </citation>
    <scope>NUCLEOTIDE SEQUENCE [LARGE SCALE GENOMIC DNA]</scope>
    <source>
        <strain evidence="2 3">NIT-T3</strain>
    </source>
</reference>
<name>A0ABM8HU51_9BACT</name>
<keyword evidence="1" id="KW-1133">Transmembrane helix</keyword>
<dbReference type="Gene3D" id="3.30.2090.10">
    <property type="entry name" value="Multidrug efflux transporter AcrB TolC docking domain, DN and DC subdomains"/>
    <property type="match status" value="2"/>
</dbReference>
<sequence>MSALPRKRRERGPLAWMVQNRVTPNLLMLFLLLGGLFMTTRIKQEVFPEFDLDMVTVQVAYSGASPEEVERGIVLAVEEAIRGIEGVKEINASAAEGSGTVTAELEEDADQQRVYQDIQQQVDRITTFPDDAEEPQVSLVTRRREVLLIQLYGEVGERALRETAEQVRDRLLQNPGITQVDLAGERDYEILVEVSREQLRAFGLTLGDVAARIDTASEELPGGSLKTTGGDILLRIKDRRDWASEFARIPILTTPEGSVVTLGELAEVREGFEETDRFATFNGGRSIGLDVFRVGEQTPIGVSDAARAAMAEIAADLPEGIDWQISRDSSEVYRQRLELLLKNAFMGLALVLLVLGLFLEFKLAFWVTMGIPISFLGGLLFLPLMGVSINMISMFAFIIALGIVVDDAIIAGENIYEYRQQGMGFAQAAIRGARDVATPIAFSILTNVVAFLPISFVPGMMGKVWAAIPLVVITVFLISWLESLLILPSHLAHTGSRPSSRLGARLHGWQQAFAERFGRFINRVYGPFLDRCLRWRALTVATGLALLLVVLGYALSGRIGMILMPRVESDRAVVTAVLPVGSPLARVTAVQEELVGAMQAVAEQNGSERLLEGIYSEVNENQVEVTAYLTQPGVRPLTTAEVTHLWRERVGPLVGLESLRFQSDRGGPGSGASLTVELSHRDIEVLDRASVALAERLAEFPNVKDVDDGYTPGKQQLDFRIKPEGQSLGLTSSEVARQVRHAFSGVEALKQQRGRNEVTVRVRLPENQRASEFDVEQLMISTPAGTFVPLLEVAEVSRGRAYTTIARRDARRTLTVSADVEPIGETGQVMAALNASVLPGLARDFPGLSYGYEGRQAELAESMRSLVGGFALALLATYFLLAIPFRSYSQPLIVMIAIPFGIVGAVLGHLIMGYNLSLISMMGIVALSGVVVNDSLVLIDYANRRRLGGETPGEAIRAAGVRRFRPIILTTLTTFGGLAPMIFETSRQARFMIPMAISLGFGILFATLIVLVLVPCLYLVVEDLLGWLRLGPASQDEGAVAPAE</sequence>
<feature type="transmembrane region" description="Helical" evidence="1">
    <location>
        <begin position="866"/>
        <end position="885"/>
    </location>
</feature>
<dbReference type="SUPFAM" id="SSF82693">
    <property type="entry name" value="Multidrug efflux transporter AcrB pore domain, PN1, PN2, PC1 and PC2 subdomains"/>
    <property type="match status" value="2"/>
</dbReference>
<dbReference type="Proteomes" id="UP001319827">
    <property type="component" value="Chromosome"/>
</dbReference>
<reference evidence="2 3" key="2">
    <citation type="journal article" date="2021" name="Int. J. Syst. Evol. Microbiol.">
        <title>Isolation and Polyphasic Characterization of Desulfuromonas versatilis sp. Nov., an Electrogenic Bacteria Capable of Versatile Metabolism Isolated from a Graphene Oxide-Reducing Enrichment Culture.</title>
        <authorList>
            <person name="Xie L."/>
            <person name="Yoshida N."/>
            <person name="Ishii S."/>
            <person name="Meng L."/>
        </authorList>
    </citation>
    <scope>NUCLEOTIDE SEQUENCE [LARGE SCALE GENOMIC DNA]</scope>
    <source>
        <strain evidence="2 3">NIT-T3</strain>
    </source>
</reference>
<accession>A0ABM8HU51</accession>
<feature type="transmembrane region" description="Helical" evidence="1">
    <location>
        <begin position="365"/>
        <end position="385"/>
    </location>
</feature>
<dbReference type="PANTHER" id="PTHR32063">
    <property type="match status" value="1"/>
</dbReference>
<feature type="transmembrane region" description="Helical" evidence="1">
    <location>
        <begin position="436"/>
        <end position="458"/>
    </location>
</feature>
<dbReference type="InterPro" id="IPR001036">
    <property type="entry name" value="Acrflvin-R"/>
</dbReference>
<feature type="transmembrane region" description="Helical" evidence="1">
    <location>
        <begin position="464"/>
        <end position="487"/>
    </location>
</feature>